<evidence type="ECO:0000313" key="2">
    <source>
        <dbReference type="Proteomes" id="UP000003136"/>
    </source>
</evidence>
<dbReference type="STRING" id="483218.BACPEC_00678"/>
<dbReference type="EMBL" id="ABVQ01000034">
    <property type="protein sequence ID" value="EEC58546.1"/>
    <property type="molecule type" value="Genomic_DNA"/>
</dbReference>
<organism evidence="1 2">
    <name type="scientific">[Bacteroides] pectinophilus ATCC 43243</name>
    <dbReference type="NCBI Taxonomy" id="483218"/>
    <lineage>
        <taxon>Bacteria</taxon>
        <taxon>Bacillati</taxon>
        <taxon>Bacillota</taxon>
        <taxon>Clostridia</taxon>
        <taxon>Eubacteriales</taxon>
    </lineage>
</organism>
<sequence>MLCCAVLCCAVLCCAVLCCAVKIISLTAMPVYLRCNISIIIRIAKMSGFINHLNLIL</sequence>
<dbReference type="AlphaFoldDB" id="B7APS2"/>
<comment type="caution">
    <text evidence="1">The sequence shown here is derived from an EMBL/GenBank/DDBJ whole genome shotgun (WGS) entry which is preliminary data.</text>
</comment>
<accession>B7APS2</accession>
<name>B7APS2_9FIRM</name>
<gene>
    <name evidence="1" type="ORF">BACPEC_00678</name>
</gene>
<proteinExistence type="predicted"/>
<reference evidence="1 2" key="1">
    <citation type="submission" date="2008-11" db="EMBL/GenBank/DDBJ databases">
        <title>Draft genome sequence of Bacteroides pectinophilus (ATCC 43243).</title>
        <authorList>
            <person name="Sudarsanam P."/>
            <person name="Ley R."/>
            <person name="Guruge J."/>
            <person name="Turnbaugh P.J."/>
            <person name="Mahowald M."/>
            <person name="Liep D."/>
            <person name="Gordon J."/>
        </authorList>
    </citation>
    <scope>NUCLEOTIDE SEQUENCE [LARGE SCALE GENOMIC DNA]</scope>
    <source>
        <strain evidence="1 2">ATCC 43243</strain>
    </source>
</reference>
<protein>
    <submittedName>
        <fullName evidence="1">Uncharacterized protein</fullName>
    </submittedName>
</protein>
<evidence type="ECO:0000313" key="1">
    <source>
        <dbReference type="EMBL" id="EEC58546.1"/>
    </source>
</evidence>
<keyword evidence="2" id="KW-1185">Reference proteome</keyword>
<dbReference type="HOGENOM" id="CLU_2987123_0_0_9"/>
<dbReference type="Proteomes" id="UP000003136">
    <property type="component" value="Unassembled WGS sequence"/>
</dbReference>
<reference evidence="1 2" key="2">
    <citation type="submission" date="2008-11" db="EMBL/GenBank/DDBJ databases">
        <authorList>
            <person name="Fulton L."/>
            <person name="Clifton S."/>
            <person name="Fulton B."/>
            <person name="Xu J."/>
            <person name="Minx P."/>
            <person name="Pepin K.H."/>
            <person name="Johnson M."/>
            <person name="Bhonagiri V."/>
            <person name="Nash W.E."/>
            <person name="Mardis E.R."/>
            <person name="Wilson R.K."/>
        </authorList>
    </citation>
    <scope>NUCLEOTIDE SEQUENCE [LARGE SCALE GENOMIC DNA]</scope>
    <source>
        <strain evidence="1 2">ATCC 43243</strain>
    </source>
</reference>